<evidence type="ECO:0000256" key="1">
    <source>
        <dbReference type="SAM" id="Phobius"/>
    </source>
</evidence>
<protein>
    <submittedName>
        <fullName evidence="3">Uncharacterized protein</fullName>
    </submittedName>
</protein>
<evidence type="ECO:0000313" key="2">
    <source>
        <dbReference type="Proteomes" id="UP000887569"/>
    </source>
</evidence>
<name>A0A915BPB6_PARUN</name>
<keyword evidence="1" id="KW-0472">Membrane</keyword>
<dbReference type="Proteomes" id="UP000887569">
    <property type="component" value="Unplaced"/>
</dbReference>
<sequence>MDFIFSISSDLNFCFLTFHILFIKIFIICGEIDAYFLRCLMRANLMYSMKIYD</sequence>
<evidence type="ECO:0000313" key="3">
    <source>
        <dbReference type="WBParaSite" id="PgR050X_g017_t01"/>
    </source>
</evidence>
<dbReference type="AlphaFoldDB" id="A0A915BPB6"/>
<keyword evidence="1" id="KW-1133">Transmembrane helix</keyword>
<keyword evidence="2" id="KW-1185">Reference proteome</keyword>
<accession>A0A915BPB6</accession>
<proteinExistence type="predicted"/>
<reference evidence="3" key="1">
    <citation type="submission" date="2022-11" db="UniProtKB">
        <authorList>
            <consortium name="WormBaseParasite"/>
        </authorList>
    </citation>
    <scope>IDENTIFICATION</scope>
</reference>
<keyword evidence="1" id="KW-0812">Transmembrane</keyword>
<feature type="transmembrane region" description="Helical" evidence="1">
    <location>
        <begin position="20"/>
        <end position="40"/>
    </location>
</feature>
<dbReference type="WBParaSite" id="PgR050X_g017_t01">
    <property type="protein sequence ID" value="PgR050X_g017_t01"/>
    <property type="gene ID" value="PgR050X_g017"/>
</dbReference>
<organism evidence="2 3">
    <name type="scientific">Parascaris univalens</name>
    <name type="common">Nematode worm</name>
    <dbReference type="NCBI Taxonomy" id="6257"/>
    <lineage>
        <taxon>Eukaryota</taxon>
        <taxon>Metazoa</taxon>
        <taxon>Ecdysozoa</taxon>
        <taxon>Nematoda</taxon>
        <taxon>Chromadorea</taxon>
        <taxon>Rhabditida</taxon>
        <taxon>Spirurina</taxon>
        <taxon>Ascaridomorpha</taxon>
        <taxon>Ascaridoidea</taxon>
        <taxon>Ascarididae</taxon>
        <taxon>Parascaris</taxon>
    </lineage>
</organism>